<comment type="caution">
    <text evidence="2">The sequence shown here is derived from an EMBL/GenBank/DDBJ whole genome shotgun (WGS) entry which is preliminary data.</text>
</comment>
<name>A0ABV2MK96_9HYPH</name>
<dbReference type="EMBL" id="JBEPMY010000013">
    <property type="protein sequence ID" value="MET3756880.1"/>
    <property type="molecule type" value="Genomic_DNA"/>
</dbReference>
<dbReference type="InterPro" id="IPR037523">
    <property type="entry name" value="VOC_core"/>
</dbReference>
<accession>A0ABV2MK96</accession>
<organism evidence="2 3">
    <name type="scientific">Rhizobium binae</name>
    <dbReference type="NCBI Taxonomy" id="1138190"/>
    <lineage>
        <taxon>Bacteria</taxon>
        <taxon>Pseudomonadati</taxon>
        <taxon>Pseudomonadota</taxon>
        <taxon>Alphaproteobacteria</taxon>
        <taxon>Hyphomicrobiales</taxon>
        <taxon>Rhizobiaceae</taxon>
        <taxon>Rhizobium/Agrobacterium group</taxon>
        <taxon>Rhizobium</taxon>
    </lineage>
</organism>
<gene>
    <name evidence="2" type="ORF">ABID08_004258</name>
</gene>
<dbReference type="InterPro" id="IPR029068">
    <property type="entry name" value="Glyas_Bleomycin-R_OHBP_Dase"/>
</dbReference>
<dbReference type="PANTHER" id="PTHR35006">
    <property type="entry name" value="GLYOXALASE FAMILY PROTEIN (AFU_ORTHOLOGUE AFUA_5G14830)"/>
    <property type="match status" value="1"/>
</dbReference>
<dbReference type="PANTHER" id="PTHR35006:SF4">
    <property type="entry name" value="BLR7706 PROTEIN"/>
    <property type="match status" value="1"/>
</dbReference>
<dbReference type="InterPro" id="IPR004360">
    <property type="entry name" value="Glyas_Fos-R_dOase_dom"/>
</dbReference>
<dbReference type="CDD" id="cd07262">
    <property type="entry name" value="VOC_like"/>
    <property type="match status" value="1"/>
</dbReference>
<evidence type="ECO:0000259" key="1">
    <source>
        <dbReference type="PROSITE" id="PS51819"/>
    </source>
</evidence>
<evidence type="ECO:0000313" key="2">
    <source>
        <dbReference type="EMBL" id="MET3756880.1"/>
    </source>
</evidence>
<protein>
    <submittedName>
        <fullName evidence="2">Catechol 2,3-dioxygenase-like lactoylglutathione lyase family enzyme</fullName>
    </submittedName>
</protein>
<dbReference type="Pfam" id="PF00903">
    <property type="entry name" value="Glyoxalase"/>
    <property type="match status" value="1"/>
</dbReference>
<proteinExistence type="predicted"/>
<dbReference type="Gene3D" id="3.10.180.10">
    <property type="entry name" value="2,3-Dihydroxybiphenyl 1,2-Dioxygenase, domain 1"/>
    <property type="match status" value="1"/>
</dbReference>
<sequence>MLHHASLGVSDIERSAACYDAALGYVRVWDDIRPGQTAQAVGYGLPGGGDKLAIKHRPEGQRPAGRGFHLAFGALSREAVNAFHAAAIAHGGHDSGAPGLRPHYGEHYYAAFIIDPDGPLFKLSSIPRNHSRIRLRLPRDDPSGRTG</sequence>
<dbReference type="PROSITE" id="PS51819">
    <property type="entry name" value="VOC"/>
    <property type="match status" value="1"/>
</dbReference>
<reference evidence="2 3" key="1">
    <citation type="submission" date="2024-06" db="EMBL/GenBank/DDBJ databases">
        <title>Genomic Encyclopedia of Type Strains, Phase IV (KMG-IV): sequencing the most valuable type-strain genomes for metagenomic binning, comparative biology and taxonomic classification.</title>
        <authorList>
            <person name="Goeker M."/>
        </authorList>
    </citation>
    <scope>NUCLEOTIDE SEQUENCE [LARGE SCALE GENOMIC DNA]</scope>
    <source>
        <strain evidence="2 3">DSM 29288</strain>
    </source>
</reference>
<evidence type="ECO:0000313" key="3">
    <source>
        <dbReference type="Proteomes" id="UP001549077"/>
    </source>
</evidence>
<feature type="domain" description="VOC" evidence="1">
    <location>
        <begin position="1"/>
        <end position="126"/>
    </location>
</feature>
<dbReference type="SUPFAM" id="SSF54593">
    <property type="entry name" value="Glyoxalase/Bleomycin resistance protein/Dihydroxybiphenyl dioxygenase"/>
    <property type="match status" value="1"/>
</dbReference>
<keyword evidence="3" id="KW-1185">Reference proteome</keyword>
<dbReference type="Proteomes" id="UP001549077">
    <property type="component" value="Unassembled WGS sequence"/>
</dbReference>